<reference evidence="5 6" key="1">
    <citation type="submission" date="2017-12" db="EMBL/GenBank/DDBJ databases">
        <title>Genomic Encyclopedia of Type Strains, Phase III (KMG-III): the genomes of soil and plant-associated and newly described type strains.</title>
        <authorList>
            <person name="Whitman W."/>
        </authorList>
    </citation>
    <scope>NUCLEOTIDE SEQUENCE [LARGE SCALE GENOMIC DNA]</scope>
    <source>
        <strain evidence="5 6">LP43</strain>
    </source>
</reference>
<dbReference type="InterPro" id="IPR036265">
    <property type="entry name" value="HIT-like_sf"/>
</dbReference>
<evidence type="ECO:0000256" key="3">
    <source>
        <dbReference type="PROSITE-ProRule" id="PRU00464"/>
    </source>
</evidence>
<feature type="active site" description="Tele-AMP-histidine intermediate" evidence="1">
    <location>
        <position position="94"/>
    </location>
</feature>
<dbReference type="PANTHER" id="PTHR46648:SF1">
    <property type="entry name" value="ADENOSINE 5'-MONOPHOSPHORAMIDASE HNT1"/>
    <property type="match status" value="1"/>
</dbReference>
<dbReference type="PANTHER" id="PTHR46648">
    <property type="entry name" value="HIT FAMILY PROTEIN 1"/>
    <property type="match status" value="1"/>
</dbReference>
<dbReference type="SUPFAM" id="SSF54197">
    <property type="entry name" value="HIT-like"/>
    <property type="match status" value="1"/>
</dbReference>
<keyword evidence="6" id="KW-1185">Reference proteome</keyword>
<dbReference type="AlphaFoldDB" id="A0A2N3V2H8"/>
<evidence type="ECO:0000256" key="1">
    <source>
        <dbReference type="PIRSR" id="PIRSR601310-1"/>
    </source>
</evidence>
<dbReference type="GO" id="GO:0003824">
    <property type="term" value="F:catalytic activity"/>
    <property type="evidence" value="ECO:0007669"/>
    <property type="project" value="InterPro"/>
</dbReference>
<proteinExistence type="predicted"/>
<dbReference type="InterPro" id="IPR011146">
    <property type="entry name" value="HIT-like"/>
</dbReference>
<evidence type="ECO:0000313" key="6">
    <source>
        <dbReference type="Proteomes" id="UP000233782"/>
    </source>
</evidence>
<evidence type="ECO:0000256" key="2">
    <source>
        <dbReference type="PIRSR" id="PIRSR601310-3"/>
    </source>
</evidence>
<protein>
    <submittedName>
        <fullName evidence="5">Histidine triad (HIT) family protein</fullName>
    </submittedName>
</protein>
<feature type="short sequence motif" description="Histidine triad motif" evidence="2 3">
    <location>
        <begin position="92"/>
        <end position="96"/>
    </location>
</feature>
<evidence type="ECO:0000313" key="5">
    <source>
        <dbReference type="EMBL" id="PKV75834.1"/>
    </source>
</evidence>
<dbReference type="Pfam" id="PF01230">
    <property type="entry name" value="HIT"/>
    <property type="match status" value="1"/>
</dbReference>
<dbReference type="GO" id="GO:0009117">
    <property type="term" value="P:nucleotide metabolic process"/>
    <property type="evidence" value="ECO:0007669"/>
    <property type="project" value="TreeGrafter"/>
</dbReference>
<name>A0A2N3V2H8_9BACT</name>
<dbReference type="Gene3D" id="3.30.428.10">
    <property type="entry name" value="HIT-like"/>
    <property type="match status" value="1"/>
</dbReference>
<dbReference type="PROSITE" id="PS51084">
    <property type="entry name" value="HIT_2"/>
    <property type="match status" value="1"/>
</dbReference>
<comment type="caution">
    <text evidence="5">The sequence shown here is derived from an EMBL/GenBank/DDBJ whole genome shotgun (WGS) entry which is preliminary data.</text>
</comment>
<dbReference type="OrthoDB" id="9784774at2"/>
<organism evidence="5 6">
    <name type="scientific">Pontibacter ramchanderi</name>
    <dbReference type="NCBI Taxonomy" id="1179743"/>
    <lineage>
        <taxon>Bacteria</taxon>
        <taxon>Pseudomonadati</taxon>
        <taxon>Bacteroidota</taxon>
        <taxon>Cytophagia</taxon>
        <taxon>Cytophagales</taxon>
        <taxon>Hymenobacteraceae</taxon>
        <taxon>Pontibacter</taxon>
    </lineage>
</organism>
<gene>
    <name evidence="5" type="ORF">BD749_0781</name>
</gene>
<dbReference type="Proteomes" id="UP000233782">
    <property type="component" value="Unassembled WGS sequence"/>
</dbReference>
<dbReference type="RefSeq" id="WP_101443032.1">
    <property type="nucleotide sequence ID" value="NZ_PJMU01000001.1"/>
</dbReference>
<feature type="domain" description="HIT" evidence="4">
    <location>
        <begin position="5"/>
        <end position="108"/>
    </location>
</feature>
<sequence length="133" mass="15024">MEPSIFTKIVNGEIPAYKIAEDDRYLAFLDVFPTTKGHTLVIPKQQIDYLFDLDDDLYLGLMAFAKKVAAAVEKTVPCKRIGVAVVGLEVPHAHVHLIPLNKMADMNFANKQKFSQEEFEEVAEQIRQVYATL</sequence>
<evidence type="ECO:0000259" key="4">
    <source>
        <dbReference type="PROSITE" id="PS51084"/>
    </source>
</evidence>
<dbReference type="InterPro" id="IPR001310">
    <property type="entry name" value="Histidine_triad_HIT"/>
</dbReference>
<accession>A0A2N3V2H8</accession>
<dbReference type="EMBL" id="PJMU01000001">
    <property type="protein sequence ID" value="PKV75834.1"/>
    <property type="molecule type" value="Genomic_DNA"/>
</dbReference>
<dbReference type="PRINTS" id="PR00332">
    <property type="entry name" value="HISTRIAD"/>
</dbReference>